<protein>
    <submittedName>
        <fullName evidence="2">Uncharacterized protein</fullName>
    </submittedName>
</protein>
<evidence type="ECO:0000256" key="1">
    <source>
        <dbReference type="SAM" id="MobiDB-lite"/>
    </source>
</evidence>
<reference evidence="2 3" key="1">
    <citation type="submission" date="2023-07" db="EMBL/GenBank/DDBJ databases">
        <title>Sequencing the genomes of 1000 actinobacteria strains.</title>
        <authorList>
            <person name="Klenk H.-P."/>
        </authorList>
    </citation>
    <scope>NUCLEOTIDE SEQUENCE [LARGE SCALE GENOMIC DNA]</scope>
    <source>
        <strain evidence="2 3">DSM 44388</strain>
    </source>
</reference>
<organism evidence="2 3">
    <name type="scientific">Kineosporia succinea</name>
    <dbReference type="NCBI Taxonomy" id="84632"/>
    <lineage>
        <taxon>Bacteria</taxon>
        <taxon>Bacillati</taxon>
        <taxon>Actinomycetota</taxon>
        <taxon>Actinomycetes</taxon>
        <taxon>Kineosporiales</taxon>
        <taxon>Kineosporiaceae</taxon>
        <taxon>Kineosporia</taxon>
    </lineage>
</organism>
<keyword evidence="3" id="KW-1185">Reference proteome</keyword>
<sequence>MMDAAALTFALAGGSGSRDAGRAASREDTGAADVRCSGCSGVVGRRDGPDRQIPSCVRS</sequence>
<proteinExistence type="predicted"/>
<gene>
    <name evidence="2" type="ORF">J2S57_005703</name>
</gene>
<name>A0ABT9PB72_9ACTN</name>
<dbReference type="Proteomes" id="UP001235712">
    <property type="component" value="Unassembled WGS sequence"/>
</dbReference>
<dbReference type="EMBL" id="JAUSQZ010000001">
    <property type="protein sequence ID" value="MDP9829954.1"/>
    <property type="molecule type" value="Genomic_DNA"/>
</dbReference>
<feature type="compositionally biased region" description="Basic and acidic residues" evidence="1">
    <location>
        <begin position="19"/>
        <end position="29"/>
    </location>
</feature>
<comment type="caution">
    <text evidence="2">The sequence shown here is derived from an EMBL/GenBank/DDBJ whole genome shotgun (WGS) entry which is preliminary data.</text>
</comment>
<feature type="region of interest" description="Disordered" evidence="1">
    <location>
        <begin position="12"/>
        <end position="33"/>
    </location>
</feature>
<accession>A0ABT9PB72</accession>
<evidence type="ECO:0000313" key="3">
    <source>
        <dbReference type="Proteomes" id="UP001235712"/>
    </source>
</evidence>
<evidence type="ECO:0000313" key="2">
    <source>
        <dbReference type="EMBL" id="MDP9829954.1"/>
    </source>
</evidence>